<evidence type="ECO:0000313" key="5">
    <source>
        <dbReference type="EMBL" id="GAA3985383.1"/>
    </source>
</evidence>
<dbReference type="Gene3D" id="3.30.365.10">
    <property type="entry name" value="Aldehyde oxidase/xanthine dehydrogenase, molybdopterin binding domain"/>
    <property type="match status" value="4"/>
</dbReference>
<dbReference type="Pfam" id="PF20256">
    <property type="entry name" value="MoCoBD_2"/>
    <property type="match status" value="1"/>
</dbReference>
<dbReference type="SUPFAM" id="SSF54665">
    <property type="entry name" value="CO dehydrogenase molybdoprotein N-domain-like"/>
    <property type="match status" value="1"/>
</dbReference>
<comment type="caution">
    <text evidence="5">The sequence shown here is derived from an EMBL/GenBank/DDBJ whole genome shotgun (WGS) entry which is preliminary data.</text>
</comment>
<dbReference type="PANTHER" id="PTHR11908">
    <property type="entry name" value="XANTHINE DEHYDROGENASE"/>
    <property type="match status" value="1"/>
</dbReference>
<dbReference type="SMART" id="SM01008">
    <property type="entry name" value="Ald_Xan_dh_C"/>
    <property type="match status" value="1"/>
</dbReference>
<name>A0ABP7QN58_9ACTN</name>
<accession>A0ABP7QN58</accession>
<dbReference type="RefSeq" id="WP_345562257.1">
    <property type="nucleotide sequence ID" value="NZ_BAAAZX010000003.1"/>
</dbReference>
<evidence type="ECO:0000256" key="3">
    <source>
        <dbReference type="SAM" id="MobiDB-lite"/>
    </source>
</evidence>
<evidence type="ECO:0000259" key="4">
    <source>
        <dbReference type="SMART" id="SM01008"/>
    </source>
</evidence>
<feature type="region of interest" description="Disordered" evidence="3">
    <location>
        <begin position="1"/>
        <end position="32"/>
    </location>
</feature>
<dbReference type="EMBL" id="BAAAZX010000003">
    <property type="protein sequence ID" value="GAA3985383.1"/>
    <property type="molecule type" value="Genomic_DNA"/>
</dbReference>
<feature type="domain" description="Aldehyde oxidase/xanthine dehydrogenase a/b hammerhead" evidence="4">
    <location>
        <begin position="37"/>
        <end position="154"/>
    </location>
</feature>
<evidence type="ECO:0000313" key="6">
    <source>
        <dbReference type="Proteomes" id="UP001500456"/>
    </source>
</evidence>
<organism evidence="5 6">
    <name type="scientific">Streptomyces plumbiresistens</name>
    <dbReference type="NCBI Taxonomy" id="511811"/>
    <lineage>
        <taxon>Bacteria</taxon>
        <taxon>Bacillati</taxon>
        <taxon>Actinomycetota</taxon>
        <taxon>Actinomycetes</taxon>
        <taxon>Kitasatosporales</taxon>
        <taxon>Streptomycetaceae</taxon>
        <taxon>Streptomyces</taxon>
    </lineage>
</organism>
<keyword evidence="1" id="KW-0500">Molybdenum</keyword>
<dbReference type="SUPFAM" id="SSF56003">
    <property type="entry name" value="Molybdenum cofactor-binding domain"/>
    <property type="match status" value="1"/>
</dbReference>
<evidence type="ECO:0000256" key="2">
    <source>
        <dbReference type="ARBA" id="ARBA00023002"/>
    </source>
</evidence>
<dbReference type="Pfam" id="PF02738">
    <property type="entry name" value="MoCoBD_1"/>
    <property type="match status" value="1"/>
</dbReference>
<dbReference type="InterPro" id="IPR046867">
    <property type="entry name" value="AldOxase/xan_DH_MoCoBD2"/>
</dbReference>
<dbReference type="Proteomes" id="UP001500456">
    <property type="component" value="Unassembled WGS sequence"/>
</dbReference>
<keyword evidence="2" id="KW-0560">Oxidoreductase</keyword>
<proteinExistence type="predicted"/>
<dbReference type="Gene3D" id="3.90.1170.50">
    <property type="entry name" value="Aldehyde oxidase/xanthine dehydrogenase, a/b hammerhead"/>
    <property type="match status" value="1"/>
</dbReference>
<dbReference type="PANTHER" id="PTHR11908:SF132">
    <property type="entry name" value="ALDEHYDE OXIDASE 1-RELATED"/>
    <property type="match status" value="1"/>
</dbReference>
<dbReference type="InterPro" id="IPR016208">
    <property type="entry name" value="Ald_Oxase/xanthine_DH-like"/>
</dbReference>
<evidence type="ECO:0000256" key="1">
    <source>
        <dbReference type="ARBA" id="ARBA00022505"/>
    </source>
</evidence>
<sequence>MTTRTSTGSEPGADTSVPVGGAVGRPVDRRDGHAKVTGAVRFSAEHHYPNLTYATLVHATVARGTITGIDTAAAAAVPGVVAVLTHRNAPRIKPPRKLNIVRNLGPDVSGTDVDYLNTDQVFWDGQPIAVVVAETSAAANEAASLVEVTYDRLPVRVDFAAEQKNATPAKGDPFSFAGVKKKGDAEAALAAAEVSVDLRYTTPGLQHNAIEPHATVAVWEGDHLTVHDTTQSIHQTGHYLAWRFGVPASHVRVRAEFLGGGFGGKFAVWPGTVIAAMAAKAVGRPVRLALSRTAVSRATGGRTASTNRIALGATRDGRLTSLIQDSITRTGSVGGLLEATTSPARHLYGAENMLTRQNLVPMDLVPNTWLRAPGEAIGSFVLESALDELAYELSMDPIDLRLRNEPATDPTDGKKFSQRMQREAFERGAERFGWADRNPEPRSMRDGEWLVGMGTATAYHPTLRLVADVKVRLSDDGSALVQCGFHEMGMGAATVQAQIAADALGIAYEKVRVEYGDSALPSGPMAGNSNQTATVATSLLAACAELTRKVSALARRTGTTGQEPASALRAAGRPFIEASVGSDTRLGALGGQGRLLSNFLKDQRWSKAARGAQFCEVRVNADTGELRISRWLGMFDVGRIINPKTAASQLRGAVVMGIGMAMSEQSLIDPRNGRTMSAGLDSYYVPVHADIPPIDVDWLDEPDKTMPLGIIGLGEVGMTGVAAAIANAVYHATGKRIRDLPITLDKLL</sequence>
<reference evidence="6" key="1">
    <citation type="journal article" date="2019" name="Int. J. Syst. Evol. Microbiol.">
        <title>The Global Catalogue of Microorganisms (GCM) 10K type strain sequencing project: providing services to taxonomists for standard genome sequencing and annotation.</title>
        <authorList>
            <consortium name="The Broad Institute Genomics Platform"/>
            <consortium name="The Broad Institute Genome Sequencing Center for Infectious Disease"/>
            <person name="Wu L."/>
            <person name="Ma J."/>
        </authorList>
    </citation>
    <scope>NUCLEOTIDE SEQUENCE [LARGE SCALE GENOMIC DNA]</scope>
    <source>
        <strain evidence="6">JCM 16924</strain>
    </source>
</reference>
<dbReference type="InterPro" id="IPR037165">
    <property type="entry name" value="AldOxase/xan_DH_Mopterin-bd_sf"/>
</dbReference>
<protein>
    <submittedName>
        <fullName evidence="5">Xanthine dehydrogenase family protein molybdopterin-binding subunit</fullName>
    </submittedName>
</protein>
<dbReference type="InterPro" id="IPR000674">
    <property type="entry name" value="Ald_Oxase/Xan_DH_a/b"/>
</dbReference>
<dbReference type="InterPro" id="IPR008274">
    <property type="entry name" value="AldOxase/xan_DH_MoCoBD1"/>
</dbReference>
<keyword evidence="6" id="KW-1185">Reference proteome</keyword>
<gene>
    <name evidence="5" type="ORF">GCM10022232_17800</name>
</gene>
<dbReference type="Pfam" id="PF01315">
    <property type="entry name" value="Ald_Xan_dh_C"/>
    <property type="match status" value="1"/>
</dbReference>
<dbReference type="InterPro" id="IPR036856">
    <property type="entry name" value="Ald_Oxase/Xan_DH_a/b_sf"/>
</dbReference>